<proteinExistence type="predicted"/>
<protein>
    <submittedName>
        <fullName evidence="1">Uncharacterized protein</fullName>
    </submittedName>
</protein>
<evidence type="ECO:0000313" key="2">
    <source>
        <dbReference type="Proteomes" id="UP000014974"/>
    </source>
</evidence>
<accession>S7V9C3</accession>
<dbReference type="STRING" id="641524.ADICYQ_4106"/>
<evidence type="ECO:0000313" key="1">
    <source>
        <dbReference type="EMBL" id="EPR66845.1"/>
    </source>
</evidence>
<name>S7V9C3_9BACT</name>
<dbReference type="EMBL" id="ATNM01000139">
    <property type="protein sequence ID" value="EPR66845.1"/>
    <property type="molecule type" value="Genomic_DNA"/>
</dbReference>
<organism evidence="1 2">
    <name type="scientific">Cyclobacterium qasimii M12-11B</name>
    <dbReference type="NCBI Taxonomy" id="641524"/>
    <lineage>
        <taxon>Bacteria</taxon>
        <taxon>Pseudomonadati</taxon>
        <taxon>Bacteroidota</taxon>
        <taxon>Cytophagia</taxon>
        <taxon>Cytophagales</taxon>
        <taxon>Cyclobacteriaceae</taxon>
        <taxon>Cyclobacterium</taxon>
    </lineage>
</organism>
<comment type="caution">
    <text evidence="1">The sequence shown here is derived from an EMBL/GenBank/DDBJ whole genome shotgun (WGS) entry which is preliminary data.</text>
</comment>
<sequence length="54" mass="6290">MFEGTILMTNFIYHKFFRLEIPYYLKIKKLIACQTSSLSLFQGSLLQGLATLEK</sequence>
<gene>
    <name evidence="1" type="ORF">ADICYQ_4106</name>
</gene>
<dbReference type="AlphaFoldDB" id="S7V9C3"/>
<dbReference type="Proteomes" id="UP000014974">
    <property type="component" value="Unassembled WGS sequence"/>
</dbReference>
<reference evidence="1 2" key="1">
    <citation type="journal article" date="2013" name="Genome Announc.">
        <title>Draft Genome Sequence of Cyclobacterium qasimii Strain M12-11BT, Isolated from Arctic Marine Sediment.</title>
        <authorList>
            <person name="Shivaji S."/>
            <person name="Ara S."/>
            <person name="Singh A."/>
            <person name="Kumar Pinnaka A."/>
        </authorList>
    </citation>
    <scope>NUCLEOTIDE SEQUENCE [LARGE SCALE GENOMIC DNA]</scope>
    <source>
        <strain evidence="1 2">M12-11B</strain>
    </source>
</reference>